<evidence type="ECO:0000256" key="1">
    <source>
        <dbReference type="ARBA" id="ARBA00004141"/>
    </source>
</evidence>
<feature type="transmembrane region" description="Helical" evidence="6">
    <location>
        <begin position="110"/>
        <end position="133"/>
    </location>
</feature>
<evidence type="ECO:0000313" key="8">
    <source>
        <dbReference type="EMBL" id="GAA2514835.1"/>
    </source>
</evidence>
<evidence type="ECO:0000256" key="2">
    <source>
        <dbReference type="ARBA" id="ARBA00009399"/>
    </source>
</evidence>
<feature type="transmembrane region" description="Helical" evidence="6">
    <location>
        <begin position="79"/>
        <end position="98"/>
    </location>
</feature>
<comment type="caution">
    <text evidence="8">The sequence shown here is derived from an EMBL/GenBank/DDBJ whole genome shotgun (WGS) entry which is preliminary data.</text>
</comment>
<dbReference type="Pfam" id="PF04138">
    <property type="entry name" value="GtrA_DPMS_TM"/>
    <property type="match status" value="1"/>
</dbReference>
<dbReference type="InterPro" id="IPR051401">
    <property type="entry name" value="GtrA_CellWall_Glycosyl"/>
</dbReference>
<evidence type="ECO:0000313" key="9">
    <source>
        <dbReference type="Proteomes" id="UP001499978"/>
    </source>
</evidence>
<keyword evidence="4 6" id="KW-1133">Transmembrane helix</keyword>
<comment type="subcellular location">
    <subcellularLocation>
        <location evidence="1">Membrane</location>
        <topology evidence="1">Multi-pass membrane protein</topology>
    </subcellularLocation>
</comment>
<reference evidence="9" key="1">
    <citation type="journal article" date="2019" name="Int. J. Syst. Evol. Microbiol.">
        <title>The Global Catalogue of Microorganisms (GCM) 10K type strain sequencing project: providing services to taxonomists for standard genome sequencing and annotation.</title>
        <authorList>
            <consortium name="The Broad Institute Genomics Platform"/>
            <consortium name="The Broad Institute Genome Sequencing Center for Infectious Disease"/>
            <person name="Wu L."/>
            <person name="Ma J."/>
        </authorList>
    </citation>
    <scope>NUCLEOTIDE SEQUENCE [LARGE SCALE GENOMIC DNA]</scope>
    <source>
        <strain evidence="9">JCM 3367</strain>
    </source>
</reference>
<protein>
    <submittedName>
        <fullName evidence="8">GtrA family protein</fullName>
    </submittedName>
</protein>
<evidence type="ECO:0000256" key="4">
    <source>
        <dbReference type="ARBA" id="ARBA00022989"/>
    </source>
</evidence>
<feature type="transmembrane region" description="Helical" evidence="6">
    <location>
        <begin position="48"/>
        <end position="67"/>
    </location>
</feature>
<dbReference type="PANTHER" id="PTHR38459:SF1">
    <property type="entry name" value="PROPHAGE BACTOPRENOL-LINKED GLUCOSE TRANSLOCASE HOMOLOG"/>
    <property type="match status" value="1"/>
</dbReference>
<dbReference type="PANTHER" id="PTHR38459">
    <property type="entry name" value="PROPHAGE BACTOPRENOL-LINKED GLUCOSE TRANSLOCASE HOMOLOG"/>
    <property type="match status" value="1"/>
</dbReference>
<sequence length="189" mass="20675">MVAMRAAVDQLPPDGSDLPGLDRRRGPFALARMLWARVEHLAHEMGKFGIVGISAFAVDSALFAILLSNRMEPLTAKTLSTAVSATLAFLGNRFWTWAHRERSGLAREYGLYFLFNVIGLGIAVAALGLSYYGLGPIWPVFQTPLANFVAANIVGTGAGTLFRFWSYRRFVFVEAQMPQVAAASAENNY</sequence>
<dbReference type="EMBL" id="BAAARY010000003">
    <property type="protein sequence ID" value="GAA2514835.1"/>
    <property type="molecule type" value="Genomic_DNA"/>
</dbReference>
<evidence type="ECO:0000259" key="7">
    <source>
        <dbReference type="Pfam" id="PF04138"/>
    </source>
</evidence>
<evidence type="ECO:0000256" key="6">
    <source>
        <dbReference type="SAM" id="Phobius"/>
    </source>
</evidence>
<name>A0ABN3N6R1_9ACTN</name>
<keyword evidence="5 6" id="KW-0472">Membrane</keyword>
<dbReference type="Proteomes" id="UP001499978">
    <property type="component" value="Unassembled WGS sequence"/>
</dbReference>
<accession>A0ABN3N6R1</accession>
<keyword evidence="9" id="KW-1185">Reference proteome</keyword>
<evidence type="ECO:0000256" key="5">
    <source>
        <dbReference type="ARBA" id="ARBA00023136"/>
    </source>
</evidence>
<dbReference type="InterPro" id="IPR007267">
    <property type="entry name" value="GtrA_DPMS_TM"/>
</dbReference>
<organism evidence="8 9">
    <name type="scientific">Pilimelia columellifera subsp. columellifera</name>
    <dbReference type="NCBI Taxonomy" id="706583"/>
    <lineage>
        <taxon>Bacteria</taxon>
        <taxon>Bacillati</taxon>
        <taxon>Actinomycetota</taxon>
        <taxon>Actinomycetes</taxon>
        <taxon>Micromonosporales</taxon>
        <taxon>Micromonosporaceae</taxon>
        <taxon>Pilimelia</taxon>
    </lineage>
</organism>
<proteinExistence type="inferred from homology"/>
<feature type="transmembrane region" description="Helical" evidence="6">
    <location>
        <begin position="145"/>
        <end position="165"/>
    </location>
</feature>
<feature type="domain" description="GtrA/DPMS transmembrane" evidence="7">
    <location>
        <begin position="47"/>
        <end position="172"/>
    </location>
</feature>
<gene>
    <name evidence="8" type="ORF">GCM10010201_08840</name>
</gene>
<comment type="similarity">
    <text evidence="2">Belongs to the GtrA family.</text>
</comment>
<keyword evidence="3 6" id="KW-0812">Transmembrane</keyword>
<evidence type="ECO:0000256" key="3">
    <source>
        <dbReference type="ARBA" id="ARBA00022692"/>
    </source>
</evidence>